<feature type="transmembrane region" description="Helical" evidence="6">
    <location>
        <begin position="833"/>
        <end position="854"/>
    </location>
</feature>
<dbReference type="RefSeq" id="WP_002943250.1">
    <property type="nucleotide sequence ID" value="NZ_CP012543.1"/>
</dbReference>
<feature type="transmembrane region" description="Helical" evidence="6">
    <location>
        <begin position="726"/>
        <end position="752"/>
    </location>
</feature>
<evidence type="ECO:0000256" key="4">
    <source>
        <dbReference type="ARBA" id="ARBA00022989"/>
    </source>
</evidence>
<dbReference type="GO" id="GO:0020037">
    <property type="term" value="F:heme binding"/>
    <property type="evidence" value="ECO:0007669"/>
    <property type="project" value="InterPro"/>
</dbReference>
<feature type="transmembrane region" description="Helical" evidence="6">
    <location>
        <begin position="773"/>
        <end position="794"/>
    </location>
</feature>
<dbReference type="GO" id="GO:0017004">
    <property type="term" value="P:cytochrome complex assembly"/>
    <property type="evidence" value="ECO:0007669"/>
    <property type="project" value="UniProtKB-KW"/>
</dbReference>
<evidence type="ECO:0000259" key="8">
    <source>
        <dbReference type="Pfam" id="PF05140"/>
    </source>
</evidence>
<dbReference type="InterPro" id="IPR007816">
    <property type="entry name" value="ResB-like_domain"/>
</dbReference>
<dbReference type="Pfam" id="PF05140">
    <property type="entry name" value="ResB"/>
    <property type="match status" value="2"/>
</dbReference>
<accession>A0A6G5QJ84</accession>
<dbReference type="KEGG" id="crx:CRECT_0037"/>
<proteinExistence type="predicted"/>
<feature type="transmembrane region" description="Helical" evidence="6">
    <location>
        <begin position="664"/>
        <end position="680"/>
    </location>
</feature>
<dbReference type="Pfam" id="PF01578">
    <property type="entry name" value="Cytochrom_C_asm"/>
    <property type="match status" value="1"/>
</dbReference>
<dbReference type="PANTHER" id="PTHR30071">
    <property type="entry name" value="HEME EXPORTER PROTEIN C"/>
    <property type="match status" value="1"/>
</dbReference>
<protein>
    <submittedName>
        <fullName evidence="9">Cytochrome c biogenesis protein</fullName>
    </submittedName>
</protein>
<feature type="transmembrane region" description="Helical" evidence="6">
    <location>
        <begin position="687"/>
        <end position="706"/>
    </location>
</feature>
<name>A0A6G5QJ84_CAMRE</name>
<evidence type="ECO:0000256" key="5">
    <source>
        <dbReference type="ARBA" id="ARBA00023136"/>
    </source>
</evidence>
<evidence type="ECO:0000256" key="6">
    <source>
        <dbReference type="SAM" id="Phobius"/>
    </source>
</evidence>
<sequence length="899" mass="100267">MRALNLLNFFISYKFALLLLFILAAGAGVATFLESIYDTPTAKILVYEALWYEIVMSALALCLLGIIIKAKMWRRFGSFVLHAAFIVIFIGAALTRYLGTEGIIHVRQGESKNEMVSVKPYLQIRTKDAFFEYPLNLSQIGDNNFSFTQNINSKSFTVKFDSYKPAPKGEQGTLAIKAGFEGGREQSAKIHGGVGWLGEPSVLNFDGEEIMLSWGSKLVSLPFSIKLIKFELERYPGSQSPSSYASDVEAVSDAGEILKRYKIYMNHPLNFEGFKFFQSSYDTDELGSVLEVNRDPGKIPTYIGYFLLCVGVVGNFFTRQSRFLRLINFIKNSRFSLIAAFVTLTFLNFNANAQERNESEILKTFATNTAVHTKGAFAELLVQDYMGRIKPLSTEASEIVNKISGADSLYGLSAEQMVLGMNINPAFWQELKIIKVKNAQIKKLLNLDGDYASFRSVFDANGEYKLAARVEAANEKPLRERGTLDNDLIKFDERLNIAYLTFKGAFFKFIPIPNDPQNAWLSPNDAFNNEKVGIDVKSALNDYLTGLQEGIADNDWSKADAALAELKNYQRAASGEILPSERRIEAEVFYNHVSIFKKLVYFYWILGFSALGLGLASIFLSRRILSLERAIFAAFTIGFAVHTAALALRWYISGHAPWSDSYESMIYIGWSGALAGMIFFRRSLLALAAAALLAGIVMLVAHMSFVNPQITNLVPVLKSYWLSIHVSVITASYGFLGLGCLLGLIALGLMAFKNKANEVRLNEQIRYIAAIDEASLIIGICLLTLGNFFGGIWANESWGRYWGWDSKETWSYVSILVYAIVLHLRLIPRLNSLYVFLTASVFAYASIVMTYFGVNFYLTGMHSYAGGDQPQMSNLVYLALGFVLLATALAFKGRNVKTI</sequence>
<feature type="transmembrane region" description="Helical" evidence="6">
    <location>
        <begin position="601"/>
        <end position="620"/>
    </location>
</feature>
<gene>
    <name evidence="9" type="ORF">CRECT_0037</name>
</gene>
<feature type="domain" description="ResB-like" evidence="8">
    <location>
        <begin position="72"/>
        <end position="122"/>
    </location>
</feature>
<keyword evidence="4 6" id="KW-1133">Transmembrane helix</keyword>
<dbReference type="EMBL" id="CP012543">
    <property type="protein sequence ID" value="QCD45755.1"/>
    <property type="molecule type" value="Genomic_DNA"/>
</dbReference>
<keyword evidence="2 6" id="KW-0812">Transmembrane</keyword>
<feature type="transmembrane region" description="Helical" evidence="6">
    <location>
        <begin position="874"/>
        <end position="891"/>
    </location>
</feature>
<dbReference type="InterPro" id="IPR045062">
    <property type="entry name" value="Cyt_c_biogenesis_CcsA/CcmC"/>
</dbReference>
<dbReference type="PANTHER" id="PTHR30071:SF1">
    <property type="entry name" value="CYTOCHROME B_B6 PROTEIN-RELATED"/>
    <property type="match status" value="1"/>
</dbReference>
<organism evidence="9 10">
    <name type="scientific">Campylobacter rectus</name>
    <name type="common">Wolinella recta</name>
    <dbReference type="NCBI Taxonomy" id="203"/>
    <lineage>
        <taxon>Bacteria</taxon>
        <taxon>Pseudomonadati</taxon>
        <taxon>Campylobacterota</taxon>
        <taxon>Epsilonproteobacteria</taxon>
        <taxon>Campylobacterales</taxon>
        <taxon>Campylobacteraceae</taxon>
        <taxon>Campylobacter</taxon>
    </lineage>
</organism>
<comment type="subcellular location">
    <subcellularLocation>
        <location evidence="1">Membrane</location>
        <topology evidence="1">Multi-pass membrane protein</topology>
    </subcellularLocation>
</comment>
<keyword evidence="5 6" id="KW-0472">Membrane</keyword>
<dbReference type="InterPro" id="IPR002541">
    <property type="entry name" value="Cyt_c_assembly"/>
</dbReference>
<evidence type="ECO:0000256" key="1">
    <source>
        <dbReference type="ARBA" id="ARBA00004141"/>
    </source>
</evidence>
<feature type="transmembrane region" description="Helical" evidence="6">
    <location>
        <begin position="49"/>
        <end position="67"/>
    </location>
</feature>
<dbReference type="AlphaFoldDB" id="A0A6G5QJ84"/>
<evidence type="ECO:0000313" key="10">
    <source>
        <dbReference type="Proteomes" id="UP000502377"/>
    </source>
</evidence>
<feature type="domain" description="Cytochrome c assembly protein" evidence="7">
    <location>
        <begin position="658"/>
        <end position="862"/>
    </location>
</feature>
<feature type="transmembrane region" description="Helical" evidence="6">
    <location>
        <begin position="632"/>
        <end position="652"/>
    </location>
</feature>
<dbReference type="Proteomes" id="UP000502377">
    <property type="component" value="Chromosome"/>
</dbReference>
<feature type="transmembrane region" description="Helical" evidence="6">
    <location>
        <begin position="809"/>
        <end position="826"/>
    </location>
</feature>
<keyword evidence="3" id="KW-0201">Cytochrome c-type biogenesis</keyword>
<evidence type="ECO:0000256" key="3">
    <source>
        <dbReference type="ARBA" id="ARBA00022748"/>
    </source>
</evidence>
<reference evidence="9 10" key="1">
    <citation type="submission" date="2016-07" db="EMBL/GenBank/DDBJ databases">
        <title>Comparative genomics of the Campylobacter concisus group.</title>
        <authorList>
            <person name="Miller W.G."/>
            <person name="Yee E."/>
            <person name="Chapman M.H."/>
            <person name="Huynh S."/>
            <person name="Bono J.L."/>
            <person name="On S.L.W."/>
            <person name="StLeger J."/>
            <person name="Foster G."/>
            <person name="Parker C.T."/>
        </authorList>
    </citation>
    <scope>NUCLEOTIDE SEQUENCE [LARGE SCALE GENOMIC DNA]</scope>
    <source>
        <strain evidence="9 10">ATCC 33238</strain>
    </source>
</reference>
<evidence type="ECO:0000313" key="9">
    <source>
        <dbReference type="EMBL" id="QCD45755.1"/>
    </source>
</evidence>
<evidence type="ECO:0000259" key="7">
    <source>
        <dbReference type="Pfam" id="PF01578"/>
    </source>
</evidence>
<feature type="transmembrane region" description="Helical" evidence="6">
    <location>
        <begin position="79"/>
        <end position="98"/>
    </location>
</feature>
<evidence type="ECO:0000256" key="2">
    <source>
        <dbReference type="ARBA" id="ARBA00022692"/>
    </source>
</evidence>
<dbReference type="GO" id="GO:0005886">
    <property type="term" value="C:plasma membrane"/>
    <property type="evidence" value="ECO:0007669"/>
    <property type="project" value="TreeGrafter"/>
</dbReference>
<feature type="domain" description="ResB-like" evidence="8">
    <location>
        <begin position="215"/>
        <end position="284"/>
    </location>
</feature>